<protein>
    <submittedName>
        <fullName evidence="1">Uncharacterized protein</fullName>
    </submittedName>
</protein>
<dbReference type="EnsemblMetazoa" id="Aqu2.1.29709_001">
    <property type="protein sequence ID" value="Aqu2.1.29709_001"/>
    <property type="gene ID" value="Aqu2.1.29709"/>
</dbReference>
<sequence>MLFLYHSAPTVHAQVHACPIKSFSQKENVSVKVRSQKQVMSVEAKTPPLESLSNEVARNGSVDKENTMPSAFSEEEAVTIEHDLPVIEYVAPEDSDCDELDYFKWLKVYFQRI</sequence>
<name>A0A1X7UQC4_AMPQE</name>
<proteinExistence type="predicted"/>
<evidence type="ECO:0000313" key="1">
    <source>
        <dbReference type="EnsemblMetazoa" id="Aqu2.1.29709_001"/>
    </source>
</evidence>
<accession>A0A1X7UQC4</accession>
<dbReference type="AlphaFoldDB" id="A0A1X7UQC4"/>
<reference evidence="1" key="1">
    <citation type="submission" date="2017-05" db="UniProtKB">
        <authorList>
            <consortium name="EnsemblMetazoa"/>
        </authorList>
    </citation>
    <scope>IDENTIFICATION</scope>
</reference>
<dbReference type="InParanoid" id="A0A1X7UQC4"/>
<organism evidence="1">
    <name type="scientific">Amphimedon queenslandica</name>
    <name type="common">Sponge</name>
    <dbReference type="NCBI Taxonomy" id="400682"/>
    <lineage>
        <taxon>Eukaryota</taxon>
        <taxon>Metazoa</taxon>
        <taxon>Porifera</taxon>
        <taxon>Demospongiae</taxon>
        <taxon>Heteroscleromorpha</taxon>
        <taxon>Haplosclerida</taxon>
        <taxon>Niphatidae</taxon>
        <taxon>Amphimedon</taxon>
    </lineage>
</organism>